<evidence type="ECO:0000313" key="1">
    <source>
        <dbReference type="EMBL" id="AXI03843.1"/>
    </source>
</evidence>
<proteinExistence type="predicted"/>
<protein>
    <submittedName>
        <fullName evidence="1">Uncharacterized protein</fullName>
    </submittedName>
</protein>
<accession>A0A345P984</accession>
<dbReference type="AlphaFoldDB" id="A0A345P984"/>
<reference evidence="1 2" key="1">
    <citation type="submission" date="2018-07" db="EMBL/GenBank/DDBJ databases">
        <title>Genome sequencing of Moraxellaceae gen. HYN0046.</title>
        <authorList>
            <person name="Kim M."/>
            <person name="Yi H."/>
        </authorList>
    </citation>
    <scope>NUCLEOTIDE SEQUENCE [LARGE SCALE GENOMIC DNA]</scope>
    <source>
        <strain evidence="1 2">HYN0046</strain>
    </source>
</reference>
<dbReference type="KEGG" id="mbah:HYN46_13965"/>
<sequence length="351" mass="39127">MEYVIGVLVVLVIVSLVFAFMAETSVRRNQAKAQKNAQDQLLASTQRIRDDLTKLRVTVPDPLKVTTDSDVSKAIRQSLLKIRKALVAQVAADLKAAQALAGAQFAIDSVAFVNHVLSELGPNYDYLPSAIRNHLERYLVQDLSLSQASDLLTRLDAALLGSTDRVANTALHQLKAQVEQTIVDATSLDSDTVSQEELINAKAAFVQASLSSQSLSELGLVLLDIRDSADFDAWYAEHKDDFDTRDLDERYLSEEITVLFKEQVLAGKPAQLAMLIRIFKEHDPEVLSLIRDQVIDHIRSFAVGNDLTQLRELLTVWIEIGHTRLATIFEAAQFEALKRLESYTWDLILKS</sequence>
<gene>
    <name evidence="1" type="ORF">HYN46_13965</name>
</gene>
<organism evidence="1 2">
    <name type="scientific">Aquirhabdus parva</name>
    <dbReference type="NCBI Taxonomy" id="2283318"/>
    <lineage>
        <taxon>Bacteria</taxon>
        <taxon>Pseudomonadati</taxon>
        <taxon>Pseudomonadota</taxon>
        <taxon>Gammaproteobacteria</taxon>
        <taxon>Moraxellales</taxon>
        <taxon>Moraxellaceae</taxon>
        <taxon>Aquirhabdus</taxon>
    </lineage>
</organism>
<dbReference type="EMBL" id="CP031222">
    <property type="protein sequence ID" value="AXI03843.1"/>
    <property type="molecule type" value="Genomic_DNA"/>
</dbReference>
<evidence type="ECO:0000313" key="2">
    <source>
        <dbReference type="Proteomes" id="UP000253940"/>
    </source>
</evidence>
<dbReference type="RefSeq" id="WP_114899951.1">
    <property type="nucleotide sequence ID" value="NZ_CP031222.1"/>
</dbReference>
<dbReference type="Proteomes" id="UP000253940">
    <property type="component" value="Chromosome"/>
</dbReference>
<name>A0A345P984_9GAMM</name>
<keyword evidence="2" id="KW-1185">Reference proteome</keyword>